<protein>
    <submittedName>
        <fullName evidence="2">Lysophospholipase, alpha-beta hydrolase superfamily</fullName>
    </submittedName>
</protein>
<dbReference type="RefSeq" id="WP_062283184.1">
    <property type="nucleotide sequence ID" value="NZ_DF968181.1"/>
</dbReference>
<reference evidence="2" key="1">
    <citation type="journal article" date="2015" name="Genome Announc.">
        <title>Draft Genome Sequence of Anaerolineae Strain TC1, a Novel Isolate from a Methanogenic Wastewater Treatment System.</title>
        <authorList>
            <person name="Matsuura N."/>
            <person name="Tourlousse D.M."/>
            <person name="Sun L."/>
            <person name="Toyonaga M."/>
            <person name="Kuroda K."/>
            <person name="Ohashi A."/>
            <person name="Cruz R."/>
            <person name="Yamaguchi T."/>
            <person name="Sekiguchi Y."/>
        </authorList>
    </citation>
    <scope>NUCLEOTIDE SEQUENCE [LARGE SCALE GENOMIC DNA]</scope>
    <source>
        <strain evidence="2">TC1</strain>
    </source>
</reference>
<dbReference type="SUPFAM" id="SSF53474">
    <property type="entry name" value="alpha/beta-Hydrolases"/>
    <property type="match status" value="1"/>
</dbReference>
<accession>A0A0S7BZ00</accession>
<proteinExistence type="predicted"/>
<organism evidence="2">
    <name type="scientific">Flexilinea flocculi</name>
    <dbReference type="NCBI Taxonomy" id="1678840"/>
    <lineage>
        <taxon>Bacteria</taxon>
        <taxon>Bacillati</taxon>
        <taxon>Chloroflexota</taxon>
        <taxon>Anaerolineae</taxon>
        <taxon>Anaerolineales</taxon>
        <taxon>Anaerolineaceae</taxon>
        <taxon>Flexilinea</taxon>
    </lineage>
</organism>
<evidence type="ECO:0000259" key="1">
    <source>
        <dbReference type="Pfam" id="PF12146"/>
    </source>
</evidence>
<gene>
    <name evidence="2" type="ORF">ATC1_131607</name>
</gene>
<feature type="domain" description="Serine aminopeptidase S33" evidence="1">
    <location>
        <begin position="28"/>
        <end position="259"/>
    </location>
</feature>
<dbReference type="PANTHER" id="PTHR11614">
    <property type="entry name" value="PHOSPHOLIPASE-RELATED"/>
    <property type="match status" value="1"/>
</dbReference>
<dbReference type="AlphaFoldDB" id="A0A0S7BZ00"/>
<dbReference type="OrthoDB" id="9806902at2"/>
<dbReference type="InterPro" id="IPR051044">
    <property type="entry name" value="MAG_DAG_Lipase"/>
</dbReference>
<keyword evidence="3" id="KW-1185">Reference proteome</keyword>
<keyword evidence="2" id="KW-0378">Hydrolase</keyword>
<name>A0A0S7BZ00_9CHLR</name>
<evidence type="ECO:0000313" key="3">
    <source>
        <dbReference type="Proteomes" id="UP000053370"/>
    </source>
</evidence>
<dbReference type="GO" id="GO:0016787">
    <property type="term" value="F:hydrolase activity"/>
    <property type="evidence" value="ECO:0007669"/>
    <property type="project" value="UniProtKB-KW"/>
</dbReference>
<sequence>MRTESSLDILSGNHKIFMQSWLPDDQAAIARIILVHGIGEHSNRYRDAAEFFTPLSIEFHTFDQIGHGKSSGKRGAESYQQVFEIITNLINRLRNEQPEIPILLYGHSMGGAIVLAYGLNHPESICGIIASSPAIGLANPLPDRVIQILELMIRLFPDLTIQNRMNVQGLSQDPSIAEKYRSDPLVHNRVSLQLGVDIYKTGKRLLAQSAYPLPLLLLQGDKDILVDPSATNRFAAKIKGNVTYHQIKDGFHELHNEPNKEDIFFTIRDWILETIKAEGEKLNILTNSE</sequence>
<dbReference type="Proteomes" id="UP000053370">
    <property type="component" value="Unassembled WGS sequence"/>
</dbReference>
<dbReference type="InterPro" id="IPR022742">
    <property type="entry name" value="Hydrolase_4"/>
</dbReference>
<dbReference type="Pfam" id="PF12146">
    <property type="entry name" value="Hydrolase_4"/>
    <property type="match status" value="1"/>
</dbReference>
<dbReference type="EMBL" id="DF968181">
    <property type="protein sequence ID" value="GAP41615.1"/>
    <property type="molecule type" value="Genomic_DNA"/>
</dbReference>
<dbReference type="STRING" id="1678840.ATC1_131607"/>
<dbReference type="PRINTS" id="PR00111">
    <property type="entry name" value="ABHYDROLASE"/>
</dbReference>
<dbReference type="Gene3D" id="3.40.50.1820">
    <property type="entry name" value="alpha/beta hydrolase"/>
    <property type="match status" value="1"/>
</dbReference>
<dbReference type="InterPro" id="IPR029058">
    <property type="entry name" value="AB_hydrolase_fold"/>
</dbReference>
<dbReference type="InterPro" id="IPR000073">
    <property type="entry name" value="AB_hydrolase_1"/>
</dbReference>
<evidence type="ECO:0000313" key="2">
    <source>
        <dbReference type="EMBL" id="GAP41615.1"/>
    </source>
</evidence>